<comment type="subunit">
    <text evidence="11">Monomer.</text>
</comment>
<dbReference type="PANTHER" id="PTHR48109:SF4">
    <property type="entry name" value="DIHYDROOROTATE DEHYDROGENASE (QUINONE), MITOCHONDRIAL"/>
    <property type="match status" value="1"/>
</dbReference>
<dbReference type="NCBIfam" id="NF003644">
    <property type="entry name" value="PRK05286.1-1"/>
    <property type="match status" value="1"/>
</dbReference>
<reference evidence="13 14" key="1">
    <citation type="submission" date="2024-02" db="EMBL/GenBank/DDBJ databases">
        <title>New thermophilic sulfur-oxidizing bacteria from a hot springs of the Uzon caldera (Kamchatka, Russia).</title>
        <authorList>
            <person name="Dukat A.M."/>
            <person name="Elcheninov A.G."/>
            <person name="Frolov E.N."/>
        </authorList>
    </citation>
    <scope>NUCLEOTIDE SEQUENCE [LARGE SCALE GENOMIC DNA]</scope>
    <source>
        <strain evidence="13 14">AK1</strain>
    </source>
</reference>
<dbReference type="GO" id="GO:0106430">
    <property type="term" value="F:dihydroorotate dehydrogenase (quinone) activity"/>
    <property type="evidence" value="ECO:0007669"/>
    <property type="project" value="UniProtKB-EC"/>
</dbReference>
<protein>
    <recommendedName>
        <fullName evidence="11">Dihydroorotate dehydrogenase (quinone)</fullName>
        <ecNumber evidence="11">1.3.5.2</ecNumber>
    </recommendedName>
    <alternativeName>
        <fullName evidence="11">DHOdehase</fullName>
        <shortName evidence="11">DHOD</shortName>
        <shortName evidence="11">DHODase</shortName>
    </alternativeName>
    <alternativeName>
        <fullName evidence="11">Dihydroorotate oxidase</fullName>
    </alternativeName>
</protein>
<dbReference type="Pfam" id="PF01180">
    <property type="entry name" value="DHO_dh"/>
    <property type="match status" value="1"/>
</dbReference>
<dbReference type="SUPFAM" id="SSF51395">
    <property type="entry name" value="FMN-linked oxidoreductases"/>
    <property type="match status" value="1"/>
</dbReference>
<accession>A0ABV0EFC8</accession>
<feature type="binding site" evidence="11">
    <location>
        <position position="74"/>
    </location>
    <ligand>
        <name>substrate</name>
    </ligand>
</feature>
<evidence type="ECO:0000256" key="7">
    <source>
        <dbReference type="ARBA" id="ARBA00022975"/>
    </source>
</evidence>
<evidence type="ECO:0000256" key="10">
    <source>
        <dbReference type="ARBA" id="ARBA00048639"/>
    </source>
</evidence>
<comment type="function">
    <text evidence="1 11">Catalyzes the conversion of dihydroorotate to orotate with quinone as electron acceptor.</text>
</comment>
<evidence type="ECO:0000256" key="3">
    <source>
        <dbReference type="ARBA" id="ARBA00005161"/>
    </source>
</evidence>
<dbReference type="PANTHER" id="PTHR48109">
    <property type="entry name" value="DIHYDROOROTATE DEHYDROGENASE (QUINONE), MITOCHONDRIAL-RELATED"/>
    <property type="match status" value="1"/>
</dbReference>
<feature type="binding site" evidence="11">
    <location>
        <position position="276"/>
    </location>
    <ligand>
        <name>FMN</name>
        <dbReference type="ChEBI" id="CHEBI:58210"/>
    </ligand>
</feature>
<dbReference type="NCBIfam" id="NF003646">
    <property type="entry name" value="PRK05286.1-4"/>
    <property type="match status" value="1"/>
</dbReference>
<feature type="binding site" evidence="11">
    <location>
        <position position="185"/>
    </location>
    <ligand>
        <name>substrate</name>
    </ligand>
</feature>
<feature type="binding site" evidence="11">
    <location>
        <position position="253"/>
    </location>
    <ligand>
        <name>FMN</name>
        <dbReference type="ChEBI" id="CHEBI:58210"/>
    </ligand>
</feature>
<feature type="binding site" evidence="11">
    <location>
        <position position="305"/>
    </location>
    <ligand>
        <name>FMN</name>
        <dbReference type="ChEBI" id="CHEBI:58210"/>
    </ligand>
</feature>
<dbReference type="Proteomes" id="UP001482231">
    <property type="component" value="Unassembled WGS sequence"/>
</dbReference>
<evidence type="ECO:0000259" key="12">
    <source>
        <dbReference type="Pfam" id="PF01180"/>
    </source>
</evidence>
<keyword evidence="14" id="KW-1185">Reference proteome</keyword>
<feature type="binding site" evidence="11">
    <location>
        <position position="147"/>
    </location>
    <ligand>
        <name>FMN</name>
        <dbReference type="ChEBI" id="CHEBI:58210"/>
    </ligand>
</feature>
<evidence type="ECO:0000313" key="13">
    <source>
        <dbReference type="EMBL" id="MEO1766072.1"/>
    </source>
</evidence>
<feature type="active site" description="Nucleophile" evidence="11">
    <location>
        <position position="183"/>
    </location>
</feature>
<feature type="binding site" evidence="11">
    <location>
        <begin position="326"/>
        <end position="327"/>
    </location>
    <ligand>
        <name>FMN</name>
        <dbReference type="ChEBI" id="CHEBI:58210"/>
    </ligand>
</feature>
<proteinExistence type="inferred from homology"/>
<comment type="pathway">
    <text evidence="3 11">Pyrimidine metabolism; UMP biosynthesis via de novo pathway; orotate from (S)-dihydroorotate (quinone route): step 1/1.</text>
</comment>
<dbReference type="NCBIfam" id="NF003645">
    <property type="entry name" value="PRK05286.1-2"/>
    <property type="match status" value="1"/>
</dbReference>
<gene>
    <name evidence="11" type="primary">pyrD</name>
    <name evidence="13" type="ORF">V6E02_02440</name>
</gene>
<sequence>MATTFIPDARMFYCLARPLLFALDPETAHELTIQGLSRADGLLSWVMPQRPCAARRVMGIEFPNPLGLAAGLDKNGEAIAGLAALGFGFIEIGTVTPRPQAGNPRPRLFRIPEAQAIINRMGFNNQGVDALIENVKHARFRGVLGINIGKNFDTPMERAADDYLLCLRKVYAHASYVTVNVSSPNTRNLRELQESEALDALLIRLKTEQARLADEHGRYVPLVIKIAPDLTPEQLVAIADRLLAHRIDGVIATNTTVSREGVSHLPHGQESGGLSGAPLREKSTAVIRALYAQLQDAVPIIGVGGIMNGADALEKIEAGASLVQVYTGLVYRGPDLIREVLKTLCAPPPNRRRDDPFLS</sequence>
<comment type="subcellular location">
    <subcellularLocation>
        <location evidence="11">Cell membrane</location>
        <topology evidence="11">Peripheral membrane protein</topology>
    </subcellularLocation>
    <subcellularLocation>
        <location evidence="2">Membrane</location>
    </subcellularLocation>
</comment>
<dbReference type="HAMAP" id="MF_00225">
    <property type="entry name" value="DHO_dh_type2"/>
    <property type="match status" value="1"/>
</dbReference>
<dbReference type="RefSeq" id="WP_347306774.1">
    <property type="nucleotide sequence ID" value="NZ_JBAJEX010000001.1"/>
</dbReference>
<evidence type="ECO:0000256" key="1">
    <source>
        <dbReference type="ARBA" id="ARBA00003125"/>
    </source>
</evidence>
<evidence type="ECO:0000256" key="11">
    <source>
        <dbReference type="HAMAP-Rule" id="MF_00225"/>
    </source>
</evidence>
<feature type="binding site" evidence="11">
    <location>
        <begin position="70"/>
        <end position="74"/>
    </location>
    <ligand>
        <name>FMN</name>
        <dbReference type="ChEBI" id="CHEBI:58210"/>
    </ligand>
</feature>
<feature type="binding site" evidence="11">
    <location>
        <position position="180"/>
    </location>
    <ligand>
        <name>FMN</name>
        <dbReference type="ChEBI" id="CHEBI:58210"/>
    </ligand>
</feature>
<comment type="caution">
    <text evidence="13">The sequence shown here is derived from an EMBL/GenBank/DDBJ whole genome shotgun (WGS) entry which is preliminary data.</text>
</comment>
<evidence type="ECO:0000256" key="5">
    <source>
        <dbReference type="ARBA" id="ARBA00022630"/>
    </source>
</evidence>
<organism evidence="13 14">
    <name type="scientific">Thiobacter aerophilum</name>
    <dbReference type="NCBI Taxonomy" id="3121275"/>
    <lineage>
        <taxon>Bacteria</taxon>
        <taxon>Pseudomonadati</taxon>
        <taxon>Pseudomonadota</taxon>
        <taxon>Betaproteobacteria</taxon>
        <taxon>Burkholderiales</taxon>
        <taxon>Thiobacteraceae</taxon>
        <taxon>Thiobacter</taxon>
    </lineage>
</organism>
<dbReference type="NCBIfam" id="NF003652">
    <property type="entry name" value="PRK05286.2-5"/>
    <property type="match status" value="1"/>
</dbReference>
<keyword evidence="11" id="KW-1003">Cell membrane</keyword>
<keyword evidence="5 11" id="KW-0285">Flavoprotein</keyword>
<feature type="binding site" evidence="11">
    <location>
        <position position="225"/>
    </location>
    <ligand>
        <name>FMN</name>
        <dbReference type="ChEBI" id="CHEBI:58210"/>
    </ligand>
</feature>
<dbReference type="EC" id="1.3.5.2" evidence="11"/>
<feature type="binding site" evidence="11">
    <location>
        <position position="94"/>
    </location>
    <ligand>
        <name>FMN</name>
        <dbReference type="ChEBI" id="CHEBI:58210"/>
    </ligand>
</feature>
<keyword evidence="7 11" id="KW-0665">Pyrimidine biosynthesis</keyword>
<feature type="binding site" evidence="11">
    <location>
        <begin position="254"/>
        <end position="255"/>
    </location>
    <ligand>
        <name>substrate</name>
    </ligand>
</feature>
<dbReference type="NCBIfam" id="TIGR01036">
    <property type="entry name" value="pyrD_sub2"/>
    <property type="match status" value="1"/>
</dbReference>
<dbReference type="PROSITE" id="PS00912">
    <property type="entry name" value="DHODEHASE_2"/>
    <property type="match status" value="1"/>
</dbReference>
<dbReference type="InterPro" id="IPR013785">
    <property type="entry name" value="Aldolase_TIM"/>
</dbReference>
<evidence type="ECO:0000256" key="4">
    <source>
        <dbReference type="ARBA" id="ARBA00005359"/>
    </source>
</evidence>
<dbReference type="InterPro" id="IPR005719">
    <property type="entry name" value="Dihydroorotate_DH_2"/>
</dbReference>
<comment type="cofactor">
    <cofactor evidence="11">
        <name>FMN</name>
        <dbReference type="ChEBI" id="CHEBI:58210"/>
    </cofactor>
    <text evidence="11">Binds 1 FMN per subunit.</text>
</comment>
<comment type="similarity">
    <text evidence="4 11">Belongs to the dihydroorotate dehydrogenase family. Type 2 subfamily.</text>
</comment>
<name>A0ABV0EFC8_9BURK</name>
<feature type="domain" description="Dihydroorotate dehydrogenase catalytic" evidence="12">
    <location>
        <begin position="55"/>
        <end position="344"/>
    </location>
</feature>
<feature type="binding site" evidence="11">
    <location>
        <position position="180"/>
    </location>
    <ligand>
        <name>substrate</name>
    </ligand>
</feature>
<comment type="catalytic activity">
    <reaction evidence="10 11">
        <text>(S)-dihydroorotate + a quinone = orotate + a quinol</text>
        <dbReference type="Rhea" id="RHEA:30187"/>
        <dbReference type="ChEBI" id="CHEBI:24646"/>
        <dbReference type="ChEBI" id="CHEBI:30839"/>
        <dbReference type="ChEBI" id="CHEBI:30864"/>
        <dbReference type="ChEBI" id="CHEBI:132124"/>
        <dbReference type="EC" id="1.3.5.2"/>
    </reaction>
</comment>
<feature type="binding site" evidence="11">
    <location>
        <begin position="119"/>
        <end position="123"/>
    </location>
    <ligand>
        <name>substrate</name>
    </ligand>
</feature>
<evidence type="ECO:0000313" key="14">
    <source>
        <dbReference type="Proteomes" id="UP001482231"/>
    </source>
</evidence>
<dbReference type="PROSITE" id="PS00911">
    <property type="entry name" value="DHODEHASE_1"/>
    <property type="match status" value="1"/>
</dbReference>
<keyword evidence="8 11" id="KW-0560">Oxidoreductase</keyword>
<evidence type="ECO:0000256" key="9">
    <source>
        <dbReference type="ARBA" id="ARBA00023136"/>
    </source>
</evidence>
<dbReference type="Gene3D" id="3.20.20.70">
    <property type="entry name" value="Aldolase class I"/>
    <property type="match status" value="1"/>
</dbReference>
<dbReference type="EMBL" id="JBAJEX010000001">
    <property type="protein sequence ID" value="MEO1766072.1"/>
    <property type="molecule type" value="Genomic_DNA"/>
</dbReference>
<evidence type="ECO:0000256" key="2">
    <source>
        <dbReference type="ARBA" id="ARBA00004370"/>
    </source>
</evidence>
<evidence type="ECO:0000256" key="8">
    <source>
        <dbReference type="ARBA" id="ARBA00023002"/>
    </source>
</evidence>
<dbReference type="InterPro" id="IPR005720">
    <property type="entry name" value="Dihydroorotate_DH_cat"/>
</dbReference>
<evidence type="ECO:0000256" key="6">
    <source>
        <dbReference type="ARBA" id="ARBA00022643"/>
    </source>
</evidence>
<dbReference type="CDD" id="cd04738">
    <property type="entry name" value="DHOD_2_like"/>
    <property type="match status" value="1"/>
</dbReference>
<keyword evidence="9 11" id="KW-0472">Membrane</keyword>
<keyword evidence="6 11" id="KW-0288">FMN</keyword>
<dbReference type="InterPro" id="IPR001295">
    <property type="entry name" value="Dihydroorotate_DH_CS"/>
</dbReference>
<dbReference type="InterPro" id="IPR050074">
    <property type="entry name" value="DHO_dehydrogenase"/>
</dbReference>